<proteinExistence type="predicted"/>
<organism evidence="3 4">
    <name type="scientific">Ktedonosporobacter rubrisoli</name>
    <dbReference type="NCBI Taxonomy" id="2509675"/>
    <lineage>
        <taxon>Bacteria</taxon>
        <taxon>Bacillati</taxon>
        <taxon>Chloroflexota</taxon>
        <taxon>Ktedonobacteria</taxon>
        <taxon>Ktedonobacterales</taxon>
        <taxon>Ktedonosporobacteraceae</taxon>
        <taxon>Ktedonosporobacter</taxon>
    </lineage>
</organism>
<dbReference type="RefSeq" id="WP_129888683.1">
    <property type="nucleotide sequence ID" value="NZ_CP035758.1"/>
</dbReference>
<dbReference type="PANTHER" id="PTHR43674:SF2">
    <property type="entry name" value="BETA-UREIDOPROPIONASE"/>
    <property type="match status" value="1"/>
</dbReference>
<reference evidence="3 4" key="1">
    <citation type="submission" date="2019-01" db="EMBL/GenBank/DDBJ databases">
        <title>Ktedonosporobacter rubrisoli SCAWS-G2.</title>
        <authorList>
            <person name="Huang Y."/>
            <person name="Yan B."/>
        </authorList>
    </citation>
    <scope>NUCLEOTIDE SEQUENCE [LARGE SCALE GENOMIC DNA]</scope>
    <source>
        <strain evidence="3 4">SCAWS-G2</strain>
    </source>
</reference>
<feature type="domain" description="CN hydrolase" evidence="2">
    <location>
        <begin position="1"/>
        <end position="251"/>
    </location>
</feature>
<dbReference type="EMBL" id="CP035758">
    <property type="protein sequence ID" value="QBD77628.1"/>
    <property type="molecule type" value="Genomic_DNA"/>
</dbReference>
<dbReference type="PANTHER" id="PTHR43674">
    <property type="entry name" value="NITRILASE C965.09-RELATED"/>
    <property type="match status" value="1"/>
</dbReference>
<dbReference type="Pfam" id="PF00795">
    <property type="entry name" value="CN_hydrolase"/>
    <property type="match status" value="1"/>
</dbReference>
<dbReference type="Proteomes" id="UP000290365">
    <property type="component" value="Chromosome"/>
</dbReference>
<keyword evidence="4" id="KW-1185">Reference proteome</keyword>
<evidence type="ECO:0000259" key="2">
    <source>
        <dbReference type="PROSITE" id="PS50263"/>
    </source>
</evidence>
<name>A0A4P6JQD4_KTERU</name>
<dbReference type="InterPro" id="IPR050345">
    <property type="entry name" value="Aliph_Amidase/BUP"/>
</dbReference>
<accession>A0A4P6JQD4</accession>
<dbReference type="SUPFAM" id="SSF56317">
    <property type="entry name" value="Carbon-nitrogen hydrolase"/>
    <property type="match status" value="1"/>
</dbReference>
<dbReference type="InterPro" id="IPR003010">
    <property type="entry name" value="C-N_Hydrolase"/>
</dbReference>
<gene>
    <name evidence="3" type="ORF">EPA93_17155</name>
</gene>
<dbReference type="Gene3D" id="3.60.110.10">
    <property type="entry name" value="Carbon-nitrogen hydrolase"/>
    <property type="match status" value="1"/>
</dbReference>
<dbReference type="KEGG" id="kbs:EPA93_17155"/>
<evidence type="ECO:0000313" key="4">
    <source>
        <dbReference type="Proteomes" id="UP000290365"/>
    </source>
</evidence>
<dbReference type="OrthoDB" id="9811121at2"/>
<protein>
    <recommendedName>
        <fullName evidence="2">CN hydrolase domain-containing protein</fullName>
    </recommendedName>
</protein>
<dbReference type="PROSITE" id="PS50263">
    <property type="entry name" value="CN_HYDROLASE"/>
    <property type="match status" value="1"/>
</dbReference>
<dbReference type="GO" id="GO:0016811">
    <property type="term" value="F:hydrolase activity, acting on carbon-nitrogen (but not peptide) bonds, in linear amides"/>
    <property type="evidence" value="ECO:0007669"/>
    <property type="project" value="UniProtKB-ARBA"/>
</dbReference>
<dbReference type="InterPro" id="IPR036526">
    <property type="entry name" value="C-N_Hydrolase_sf"/>
</dbReference>
<dbReference type="AlphaFoldDB" id="A0A4P6JQD4"/>
<evidence type="ECO:0000313" key="3">
    <source>
        <dbReference type="EMBL" id="QBD77628.1"/>
    </source>
</evidence>
<keyword evidence="1" id="KW-0378">Hydrolase</keyword>
<evidence type="ECO:0000256" key="1">
    <source>
        <dbReference type="ARBA" id="ARBA00022801"/>
    </source>
</evidence>
<sequence length="282" mass="30937">MKVGVVQPNVQTGIDAVEANRALAMQEAEKMFMAEARLVVLPECASYQYFPGSPEMLSALAEPLYGPSVTLWSQLAVRYNAYIAGGILEKEVNGIYNTAVLVGPGGLVGHYRKLHRFSWERDWLLAGNELAIFELPELTIRAGLLICYDLRFTEAVLSLALAGIDLLIVPTTWTSLGKRILWDQAGYCPQNHLAIGYAYAHHIAVVCADRVGREDEVTFLGASIAVHPGGEVALGPLSGHEAGATLAELDVERARDKRIASAGDLMRDRRPECYSLWKQKQE</sequence>